<dbReference type="Proteomes" id="UP000003692">
    <property type="component" value="Unassembled WGS sequence"/>
</dbReference>
<gene>
    <name evidence="1" type="ORF">EDWATA_01743</name>
</gene>
<accession>D4F4S0</accession>
<name>D4F4S0_EDWTA</name>
<dbReference type="HOGENOM" id="CLU_3232873_0_0_6"/>
<sequence>MNVIETAENTVHGNLFQHKHGQFSADRFISVRHVDHCIKMACH</sequence>
<evidence type="ECO:0000313" key="1">
    <source>
        <dbReference type="EMBL" id="EFE23239.1"/>
    </source>
</evidence>
<evidence type="ECO:0000313" key="2">
    <source>
        <dbReference type="Proteomes" id="UP000003692"/>
    </source>
</evidence>
<reference evidence="1 2" key="1">
    <citation type="submission" date="2010-02" db="EMBL/GenBank/DDBJ databases">
        <authorList>
            <person name="Weinstock G."/>
            <person name="Sodergren E."/>
            <person name="Clifton S."/>
            <person name="Fulton L."/>
            <person name="Fulton B."/>
            <person name="Courtney L."/>
            <person name="Fronick C."/>
            <person name="Harrison M."/>
            <person name="Strong C."/>
            <person name="Farmer C."/>
            <person name="Delahaunty K."/>
            <person name="Markovic C."/>
            <person name="Hall O."/>
            <person name="Minx P."/>
            <person name="Tomlinson C."/>
            <person name="Mitreva M."/>
            <person name="Nelson J."/>
            <person name="Hou S."/>
            <person name="Wollam A."/>
            <person name="Pepin K.H."/>
            <person name="Johnson M."/>
            <person name="Bhonagiri V."/>
            <person name="Zhang X."/>
            <person name="Suruliraj S."/>
            <person name="Warren W."/>
            <person name="Chinwalla A."/>
            <person name="Mardis E.R."/>
            <person name="Wilson R.K."/>
        </authorList>
    </citation>
    <scope>NUCLEOTIDE SEQUENCE [LARGE SCALE GENOMIC DNA]</scope>
    <source>
        <strain evidence="1 2">ATCC 23685</strain>
    </source>
</reference>
<proteinExistence type="predicted"/>
<organism evidence="1 2">
    <name type="scientific">Edwardsiella tarda ATCC 23685</name>
    <dbReference type="NCBI Taxonomy" id="500638"/>
    <lineage>
        <taxon>Bacteria</taxon>
        <taxon>Pseudomonadati</taxon>
        <taxon>Pseudomonadota</taxon>
        <taxon>Gammaproteobacteria</taxon>
        <taxon>Enterobacterales</taxon>
        <taxon>Hafniaceae</taxon>
        <taxon>Edwardsiella</taxon>
    </lineage>
</organism>
<dbReference type="EMBL" id="ADGK01000108">
    <property type="protein sequence ID" value="EFE23239.1"/>
    <property type="molecule type" value="Genomic_DNA"/>
</dbReference>
<comment type="caution">
    <text evidence="1">The sequence shown here is derived from an EMBL/GenBank/DDBJ whole genome shotgun (WGS) entry which is preliminary data.</text>
</comment>
<protein>
    <submittedName>
        <fullName evidence="1">Uncharacterized protein</fullName>
    </submittedName>
</protein>
<dbReference type="AlphaFoldDB" id="D4F4S0"/>